<protein>
    <submittedName>
        <fullName evidence="2">ASCH domain-containing protein</fullName>
    </submittedName>
</protein>
<dbReference type="PIRSF" id="PIRSF021320">
    <property type="entry name" value="DUF984"/>
    <property type="match status" value="1"/>
</dbReference>
<dbReference type="Proteomes" id="UP000481030">
    <property type="component" value="Unassembled WGS sequence"/>
</dbReference>
<evidence type="ECO:0000259" key="1">
    <source>
        <dbReference type="SMART" id="SM01022"/>
    </source>
</evidence>
<reference evidence="2 3" key="1">
    <citation type="journal article" date="2016" name="Antonie Van Leeuwenhoek">
        <title>Bacillus depressus sp. nov., isolated from soil of a sunflower field.</title>
        <authorList>
            <person name="Wei X."/>
            <person name="Xin D."/>
            <person name="Xin Y."/>
            <person name="Zhang H."/>
            <person name="Wang T."/>
            <person name="Zhang J."/>
        </authorList>
    </citation>
    <scope>NUCLEOTIDE SEQUENCE [LARGE SCALE GENOMIC DNA]</scope>
    <source>
        <strain evidence="2 3">BZ1</strain>
    </source>
</reference>
<dbReference type="RefSeq" id="WP_151537422.1">
    <property type="nucleotide sequence ID" value="NZ_WBOS01000025.1"/>
</dbReference>
<evidence type="ECO:0000313" key="3">
    <source>
        <dbReference type="Proteomes" id="UP000481030"/>
    </source>
</evidence>
<dbReference type="InterPro" id="IPR015947">
    <property type="entry name" value="PUA-like_sf"/>
</dbReference>
<dbReference type="PANTHER" id="PTHR39203">
    <property type="entry name" value="CYTOPLASMIC PROTEIN-RELATED"/>
    <property type="match status" value="1"/>
</dbReference>
<accession>A0A6L3UXM1</accession>
<sequence length="146" mass="16917">MNRAQQFWNDFCAANHKEGIKYKDAFQFGASADWLADLVVEGKKTATTSGFVFYELVKEAIPQAGEYYIVLDGQEEPVAVIQIQSVEVVPMNEVKEEFALAEGEGDYRFWWDAQEKFFTELLKEYDIEFSPNMLVVCERFKKVYPK</sequence>
<dbReference type="SUPFAM" id="SSF88697">
    <property type="entry name" value="PUA domain-like"/>
    <property type="match status" value="1"/>
</dbReference>
<dbReference type="Pfam" id="PF04266">
    <property type="entry name" value="ASCH"/>
    <property type="match status" value="1"/>
</dbReference>
<keyword evidence="3" id="KW-1185">Reference proteome</keyword>
<dbReference type="InterPro" id="IPR007374">
    <property type="entry name" value="ASCH_domain"/>
</dbReference>
<gene>
    <name evidence="2" type="ORF">F7731_24595</name>
</gene>
<dbReference type="AlphaFoldDB" id="A0A6L3UXM1"/>
<evidence type="ECO:0000313" key="2">
    <source>
        <dbReference type="EMBL" id="KAB2328699.1"/>
    </source>
</evidence>
<dbReference type="PANTHER" id="PTHR39203:SF1">
    <property type="entry name" value="CYTOPLASMIC PROTEIN"/>
    <property type="match status" value="1"/>
</dbReference>
<dbReference type="InterPro" id="IPR009326">
    <property type="entry name" value="DUF984"/>
</dbReference>
<dbReference type="CDD" id="cd06553">
    <property type="entry name" value="ASCH_Ef3133_like"/>
    <property type="match status" value="1"/>
</dbReference>
<name>A0A6L3UXM1_9BACI</name>
<feature type="domain" description="ASCH" evidence="1">
    <location>
        <begin position="26"/>
        <end position="144"/>
    </location>
</feature>
<dbReference type="Gene3D" id="3.10.400.10">
    <property type="entry name" value="Sulfate adenylyltransferase"/>
    <property type="match status" value="1"/>
</dbReference>
<dbReference type="EMBL" id="WBOS01000025">
    <property type="protein sequence ID" value="KAB2328699.1"/>
    <property type="molecule type" value="Genomic_DNA"/>
</dbReference>
<organism evidence="2 3">
    <name type="scientific">Cytobacillus depressus</name>
    <dbReference type="NCBI Taxonomy" id="1602942"/>
    <lineage>
        <taxon>Bacteria</taxon>
        <taxon>Bacillati</taxon>
        <taxon>Bacillota</taxon>
        <taxon>Bacilli</taxon>
        <taxon>Bacillales</taxon>
        <taxon>Bacillaceae</taxon>
        <taxon>Cytobacillus</taxon>
    </lineage>
</organism>
<dbReference type="SMART" id="SM01022">
    <property type="entry name" value="ASCH"/>
    <property type="match status" value="1"/>
</dbReference>
<proteinExistence type="predicted"/>
<comment type="caution">
    <text evidence="2">The sequence shown here is derived from an EMBL/GenBank/DDBJ whole genome shotgun (WGS) entry which is preliminary data.</text>
</comment>
<dbReference type="OrthoDB" id="9807542at2"/>